<dbReference type="Pfam" id="PF12142">
    <property type="entry name" value="PPO1_DWL"/>
    <property type="match status" value="1"/>
</dbReference>
<evidence type="ECO:0000313" key="10">
    <source>
        <dbReference type="EMBL" id="KAK1439696.1"/>
    </source>
</evidence>
<evidence type="ECO:0000256" key="6">
    <source>
        <dbReference type="ARBA" id="ARBA00023008"/>
    </source>
</evidence>
<dbReference type="Pfam" id="PF00264">
    <property type="entry name" value="Tyrosinase"/>
    <property type="match status" value="1"/>
</dbReference>
<feature type="domain" description="Tyrosinase copper-binding" evidence="9">
    <location>
        <begin position="143"/>
        <end position="154"/>
    </location>
</feature>
<dbReference type="PRINTS" id="PR00092">
    <property type="entry name" value="TYROSINASE"/>
</dbReference>
<evidence type="ECO:0000313" key="11">
    <source>
        <dbReference type="Proteomes" id="UP001229421"/>
    </source>
</evidence>
<feature type="domain" description="Tyrosinase copper-binding" evidence="8">
    <location>
        <begin position="3"/>
        <end position="21"/>
    </location>
</feature>
<dbReference type="SUPFAM" id="SSF48056">
    <property type="entry name" value="Di-copper centre-containing domain"/>
    <property type="match status" value="1"/>
</dbReference>
<dbReference type="EMBL" id="JAUHHV010000001">
    <property type="protein sequence ID" value="KAK1439696.1"/>
    <property type="molecule type" value="Genomic_DNA"/>
</dbReference>
<keyword evidence="3" id="KW-0479">Metal-binding</keyword>
<protein>
    <recommendedName>
        <fullName evidence="8 9">Tyrosinase copper-binding domain-containing protein</fullName>
    </recommendedName>
</protein>
<dbReference type="PROSITE" id="PS00497">
    <property type="entry name" value="TYROSINASE_1"/>
    <property type="match status" value="1"/>
</dbReference>
<proteinExistence type="inferred from homology"/>
<dbReference type="InterPro" id="IPR022740">
    <property type="entry name" value="Polyphenol_oxidase_C"/>
</dbReference>
<dbReference type="InterPro" id="IPR022739">
    <property type="entry name" value="Polyphenol_oxidase_cen"/>
</dbReference>
<reference evidence="10" key="1">
    <citation type="journal article" date="2023" name="bioRxiv">
        <title>Improved chromosome-level genome assembly for marigold (Tagetes erecta).</title>
        <authorList>
            <person name="Jiang F."/>
            <person name="Yuan L."/>
            <person name="Wang S."/>
            <person name="Wang H."/>
            <person name="Xu D."/>
            <person name="Wang A."/>
            <person name="Fan W."/>
        </authorList>
    </citation>
    <scope>NUCLEOTIDE SEQUENCE</scope>
    <source>
        <strain evidence="10">WSJ</strain>
        <tissue evidence="10">Leaf</tissue>
    </source>
</reference>
<name>A0AAD8PBL1_TARER</name>
<dbReference type="GO" id="GO:0004097">
    <property type="term" value="F:catechol oxidase activity"/>
    <property type="evidence" value="ECO:0007669"/>
    <property type="project" value="InterPro"/>
</dbReference>
<sequence length="378" mass="44203">MNHYNSWLFFPFHRWYLYFYERILGKLINDPTFALPFWKWDFPEGMEIPEMFIPKYTSGILNPLYDVYRDATHVDKKLVDLDYDKDEKKLSNQEQIKCNLRTVYRDMIRNGADTQSFFGGKYSAGNEPGKNEDMGNFYSAGYDPLFYVHHSNVDRMWKLWKGLGLPGHVEPNEEDDWLNASYVFYDENEELVRVYNKDCVNLGKLKYNYIEDPDRDLPWLKVRPAKRSKRLQVASTEEVQRVEQLKFPVSLDKIVKVRVQRPPINNLKMLLDNEVLLLANIRFGCDKFVKFEVYVNDNLKDSVLATPCGAEYVGAFAQIPHFDKAIRSYGARFGLKEVLEDTNSEREGFVTVTLVPKVGCEDLTIGEITIKFVSRRLA</sequence>
<dbReference type="PANTHER" id="PTHR11474:SF97">
    <property type="entry name" value="CATECHOL OXIDASE"/>
    <property type="match status" value="1"/>
</dbReference>
<accession>A0AAD8PBL1</accession>
<evidence type="ECO:0000256" key="2">
    <source>
        <dbReference type="ARBA" id="ARBA00009928"/>
    </source>
</evidence>
<keyword evidence="5" id="KW-0560">Oxidoreductase</keyword>
<evidence type="ECO:0000256" key="4">
    <source>
        <dbReference type="ARBA" id="ARBA00022784"/>
    </source>
</evidence>
<keyword evidence="7" id="KW-1015">Disulfide bond</keyword>
<dbReference type="Pfam" id="PF12143">
    <property type="entry name" value="PPO1_KFDV"/>
    <property type="match status" value="1"/>
</dbReference>
<gene>
    <name evidence="10" type="ORF">QVD17_05516</name>
</gene>
<dbReference type="AlphaFoldDB" id="A0AAD8PBL1"/>
<keyword evidence="6" id="KW-0186">Copper</keyword>
<evidence type="ECO:0000256" key="7">
    <source>
        <dbReference type="ARBA" id="ARBA00023157"/>
    </source>
</evidence>
<evidence type="ECO:0000259" key="8">
    <source>
        <dbReference type="PROSITE" id="PS00497"/>
    </source>
</evidence>
<dbReference type="InterPro" id="IPR008922">
    <property type="entry name" value="Di-copper_centre_dom_sf"/>
</dbReference>
<comment type="similarity">
    <text evidence="2">Belongs to the tyrosinase family.</text>
</comment>
<dbReference type="PROSITE" id="PS00498">
    <property type="entry name" value="TYROSINASE_2"/>
    <property type="match status" value="1"/>
</dbReference>
<evidence type="ECO:0000256" key="5">
    <source>
        <dbReference type="ARBA" id="ARBA00023002"/>
    </source>
</evidence>
<evidence type="ECO:0000256" key="3">
    <source>
        <dbReference type="ARBA" id="ARBA00022723"/>
    </source>
</evidence>
<comment type="cofactor">
    <cofactor evidence="1">
        <name>Cu(2+)</name>
        <dbReference type="ChEBI" id="CHEBI:29036"/>
    </cofactor>
</comment>
<organism evidence="10 11">
    <name type="scientific">Tagetes erecta</name>
    <name type="common">African marigold</name>
    <dbReference type="NCBI Taxonomy" id="13708"/>
    <lineage>
        <taxon>Eukaryota</taxon>
        <taxon>Viridiplantae</taxon>
        <taxon>Streptophyta</taxon>
        <taxon>Embryophyta</taxon>
        <taxon>Tracheophyta</taxon>
        <taxon>Spermatophyta</taxon>
        <taxon>Magnoliopsida</taxon>
        <taxon>eudicotyledons</taxon>
        <taxon>Gunneridae</taxon>
        <taxon>Pentapetalae</taxon>
        <taxon>asterids</taxon>
        <taxon>campanulids</taxon>
        <taxon>Asterales</taxon>
        <taxon>Asteraceae</taxon>
        <taxon>Asteroideae</taxon>
        <taxon>Heliantheae alliance</taxon>
        <taxon>Tageteae</taxon>
        <taxon>Tagetes</taxon>
    </lineage>
</organism>
<keyword evidence="11" id="KW-1185">Reference proteome</keyword>
<dbReference type="Gene3D" id="1.10.1280.10">
    <property type="entry name" value="Di-copper center containing domain from catechol oxidase"/>
    <property type="match status" value="2"/>
</dbReference>
<dbReference type="InterPro" id="IPR050316">
    <property type="entry name" value="Tyrosinase/Hemocyanin"/>
</dbReference>
<evidence type="ECO:0000256" key="1">
    <source>
        <dbReference type="ARBA" id="ARBA00001973"/>
    </source>
</evidence>
<dbReference type="Proteomes" id="UP001229421">
    <property type="component" value="Unassembled WGS sequence"/>
</dbReference>
<dbReference type="InterPro" id="IPR002227">
    <property type="entry name" value="Tyrosinase_Cu-bd"/>
</dbReference>
<evidence type="ECO:0000259" key="9">
    <source>
        <dbReference type="PROSITE" id="PS00498"/>
    </source>
</evidence>
<keyword evidence="4" id="KW-0883">Thioether bond</keyword>
<dbReference type="GO" id="GO:0046872">
    <property type="term" value="F:metal ion binding"/>
    <property type="evidence" value="ECO:0007669"/>
    <property type="project" value="UniProtKB-KW"/>
</dbReference>
<dbReference type="PANTHER" id="PTHR11474">
    <property type="entry name" value="TYROSINASE FAMILY MEMBER"/>
    <property type="match status" value="1"/>
</dbReference>
<comment type="caution">
    <text evidence="10">The sequence shown here is derived from an EMBL/GenBank/DDBJ whole genome shotgun (WGS) entry which is preliminary data.</text>
</comment>